<dbReference type="InterPro" id="IPR001775">
    <property type="entry name" value="GspD/PilQ"/>
</dbReference>
<gene>
    <name evidence="9" type="ordered locus">Plabr_3191</name>
</gene>
<dbReference type="PRINTS" id="PR00811">
    <property type="entry name" value="BCTERIALGSPD"/>
</dbReference>
<dbReference type="InterPro" id="IPR005644">
    <property type="entry name" value="NolW-like"/>
</dbReference>
<dbReference type="RefSeq" id="WP_013629509.1">
    <property type="nucleotide sequence ID" value="NC_015174.1"/>
</dbReference>
<keyword evidence="3" id="KW-0472">Membrane</keyword>
<evidence type="ECO:0000256" key="3">
    <source>
        <dbReference type="ARBA" id="ARBA00023136"/>
    </source>
</evidence>
<dbReference type="GO" id="GO:0009279">
    <property type="term" value="C:cell outer membrane"/>
    <property type="evidence" value="ECO:0007669"/>
    <property type="project" value="UniProtKB-SubCell"/>
</dbReference>
<evidence type="ECO:0000259" key="7">
    <source>
        <dbReference type="Pfam" id="PF00263"/>
    </source>
</evidence>
<dbReference type="HOGENOM" id="CLU_260320_0_0_0"/>
<evidence type="ECO:0000259" key="8">
    <source>
        <dbReference type="Pfam" id="PF03958"/>
    </source>
</evidence>
<feature type="compositionally biased region" description="Pro residues" evidence="6">
    <location>
        <begin position="1285"/>
        <end position="1297"/>
    </location>
</feature>
<name>F0SJH6_RUBBR</name>
<dbReference type="PANTHER" id="PTHR30332:SF24">
    <property type="entry name" value="SECRETIN GSPD-RELATED"/>
    <property type="match status" value="1"/>
</dbReference>
<dbReference type="eggNOG" id="COG1450">
    <property type="taxonomic scope" value="Bacteria"/>
</dbReference>
<dbReference type="STRING" id="756272.Plabr_3191"/>
<feature type="domain" description="Type II/III secretion system secretin-like" evidence="7">
    <location>
        <begin position="1004"/>
        <end position="1176"/>
    </location>
</feature>
<accession>F0SJH6</accession>
<dbReference type="GO" id="GO:0009306">
    <property type="term" value="P:protein secretion"/>
    <property type="evidence" value="ECO:0007669"/>
    <property type="project" value="InterPro"/>
</dbReference>
<proteinExistence type="inferred from homology"/>
<keyword evidence="2" id="KW-0732">Signal</keyword>
<dbReference type="PANTHER" id="PTHR30332">
    <property type="entry name" value="PROBABLE GENERAL SECRETION PATHWAY PROTEIN D"/>
    <property type="match status" value="1"/>
</dbReference>
<evidence type="ECO:0000313" key="9">
    <source>
        <dbReference type="EMBL" id="ADY60788.1"/>
    </source>
</evidence>
<feature type="region of interest" description="Disordered" evidence="6">
    <location>
        <begin position="1262"/>
        <end position="1298"/>
    </location>
</feature>
<feature type="region of interest" description="Disordered" evidence="6">
    <location>
        <begin position="639"/>
        <end position="664"/>
    </location>
</feature>
<dbReference type="InterPro" id="IPR050810">
    <property type="entry name" value="Bact_Secretion_Sys_Channel"/>
</dbReference>
<dbReference type="Pfam" id="PF03958">
    <property type="entry name" value="Secretin_N"/>
    <property type="match status" value="4"/>
</dbReference>
<evidence type="ECO:0000313" key="10">
    <source>
        <dbReference type="Proteomes" id="UP000006860"/>
    </source>
</evidence>
<dbReference type="Pfam" id="PF00263">
    <property type="entry name" value="Secretin"/>
    <property type="match status" value="1"/>
</dbReference>
<sequence length="1315" mass="141753">MTSLNNAYRSLLGRFVLPKNSLADQLWPRVKAGVLAASVLAAFGAAEASAADPVDQRRVGAGWNDPALPDVKLNFYAKSWAEVFESLAEQSGSQLVMDSAPSGRFSRRDSRKYTRTEAVRIINRDLEEEGFRLIEKGNFLVVLQLNDVRMRYRRPVVPAHDIGEQKTQVGEVEPSAGPGEAMSSLRQSTSPGRFESFSPNSRSAEVVEAAAVEKPAASAAVKPAVSHVSKPTEEAAESRLQRRISLENRGAVDVARMIYAAMKPSAELIDDGPDNLPAFRVRSSDAAGNDIALAGFDYVIGIDEQADELVVEAPRQRVGQIENLVAQLDRRPGPAGSELRYVPSDGDVKKLADSVRPVLRTLVAQRDQEETPMPRAGEFPAPPRAGGIDGQSDAKMAGPEAEVTIGNPDEAETPLKLDLKGTVNIQDVPGVGLVISGNRDDVDEVERIIRALELASQGQTPGVHLQMLQHVNSEALADLLNSVYEQLGEVGLDGVEGADSSVQVLATSKPNAVLVLAPVGDLEAVKLLIQQLDQPVDPAAEFEVFHLAYAIAGQVVTTLETFFDERPALGTRVRAVADVRTNSVIVHARGRDLEEIRQLVIKLDQSKSAAVSRLRIFPLKNAEAEQLAQVINTAIQSVINPPTPPTTSSGQNTQGFGGGGAGTTGQVAPELQEAKSAVLEFLASDGEARTLIRSGILADIRVTADPARNALLISASTESMTMMEALVKHLDQPTALVSEIKVFTLANSDALATAELLRTLFESEGQTNEGNGLQLAGAEGAGASMIPLRFSVDARTNSILATGSGDALQIVEAILLRLDESDVRERESIVIKLKNSPAADVALAVNEFLTAQRDLAQIDPELVTNLEIMDREIIVVPETVSNSLLISATPRYFEEILTLVHRLDEKPPEVVIQALLVEVELDNDDEFGVQLGLQDSVLFDRSIDNTPGYNFNNQPLGRDTTANPSAVGTQALSDFAMGRLNNSLGFGGLVLAASSESVSVLIRALSAKRNVQILSRPTIRTLDNQLAQILVGQQVPIVDGVTITGTIGIATPQIVQQQVGIILAVTPRISPDGSIVMETVATKSSLSDEGVPIFTDIETGSVIESPIINLTTAQATVSVPNGQTVVLGGMITKDEVSFRRNVPWIGDLPILGIPFRYEGKSTRRTELLIFLTPRVIYNDIDSEVIKRVETERLHFLEKEAEAIHGPLYSAPQAQQMLPYGMPGMSVEGEFSEGEFMEFDQSNVPTTIMNPHDYEVMPLPEPTMEIQQEELRPAPPSTSKRKVEPFPLPLKFPNPSPRPVLTRKAAKIEAAKKGEE</sequence>
<evidence type="ECO:0000256" key="5">
    <source>
        <dbReference type="RuleBase" id="RU004004"/>
    </source>
</evidence>
<feature type="domain" description="NolW-like" evidence="8">
    <location>
        <begin position="830"/>
        <end position="908"/>
    </location>
</feature>
<evidence type="ECO:0000256" key="6">
    <source>
        <dbReference type="SAM" id="MobiDB-lite"/>
    </source>
</evidence>
<protein>
    <submittedName>
        <fullName evidence="9">Type II and III secretion system protein</fullName>
    </submittedName>
</protein>
<dbReference type="InterPro" id="IPR038591">
    <property type="entry name" value="NolW-like_sf"/>
</dbReference>
<dbReference type="OrthoDB" id="9779724at2"/>
<dbReference type="Gene3D" id="3.30.1370.120">
    <property type="match status" value="6"/>
</dbReference>
<dbReference type="EMBL" id="CP002546">
    <property type="protein sequence ID" value="ADY60788.1"/>
    <property type="molecule type" value="Genomic_DNA"/>
</dbReference>
<dbReference type="GO" id="GO:0015627">
    <property type="term" value="C:type II protein secretion system complex"/>
    <property type="evidence" value="ECO:0007669"/>
    <property type="project" value="TreeGrafter"/>
</dbReference>
<evidence type="ECO:0000256" key="2">
    <source>
        <dbReference type="ARBA" id="ARBA00022729"/>
    </source>
</evidence>
<evidence type="ECO:0000256" key="4">
    <source>
        <dbReference type="RuleBase" id="RU004003"/>
    </source>
</evidence>
<dbReference type="Proteomes" id="UP000006860">
    <property type="component" value="Chromosome"/>
</dbReference>
<organism evidence="9 10">
    <name type="scientific">Rubinisphaera brasiliensis (strain ATCC 49424 / DSM 5305 / JCM 21570 / IAM 15109 / NBRC 103401 / IFAM 1448)</name>
    <name type="common">Planctomyces brasiliensis</name>
    <dbReference type="NCBI Taxonomy" id="756272"/>
    <lineage>
        <taxon>Bacteria</taxon>
        <taxon>Pseudomonadati</taxon>
        <taxon>Planctomycetota</taxon>
        <taxon>Planctomycetia</taxon>
        <taxon>Planctomycetales</taxon>
        <taxon>Planctomycetaceae</taxon>
        <taxon>Rubinisphaera</taxon>
    </lineage>
</organism>
<feature type="compositionally biased region" description="Polar residues" evidence="6">
    <location>
        <begin position="184"/>
        <end position="199"/>
    </location>
</feature>
<reference evidence="10" key="1">
    <citation type="submission" date="2011-02" db="EMBL/GenBank/DDBJ databases">
        <title>The complete genome of Planctomyces brasiliensis DSM 5305.</title>
        <authorList>
            <person name="Lucas S."/>
            <person name="Copeland A."/>
            <person name="Lapidus A."/>
            <person name="Bruce D."/>
            <person name="Goodwin L."/>
            <person name="Pitluck S."/>
            <person name="Kyrpides N."/>
            <person name="Mavromatis K."/>
            <person name="Pagani I."/>
            <person name="Ivanova N."/>
            <person name="Ovchinnikova G."/>
            <person name="Lu M."/>
            <person name="Detter J.C."/>
            <person name="Han C."/>
            <person name="Land M."/>
            <person name="Hauser L."/>
            <person name="Markowitz V."/>
            <person name="Cheng J.-F."/>
            <person name="Hugenholtz P."/>
            <person name="Woyke T."/>
            <person name="Wu D."/>
            <person name="Tindall B."/>
            <person name="Pomrenke H.G."/>
            <person name="Brambilla E."/>
            <person name="Klenk H.-P."/>
            <person name="Eisen J.A."/>
        </authorList>
    </citation>
    <scope>NUCLEOTIDE SEQUENCE [LARGE SCALE GENOMIC DNA]</scope>
    <source>
        <strain evidence="10">ATCC 49424 / DSM 5305 / JCM 21570 / NBRC 103401 / IFAM 1448</strain>
    </source>
</reference>
<dbReference type="KEGG" id="pbs:Plabr_3191"/>
<keyword evidence="5" id="KW-0813">Transport</keyword>
<feature type="domain" description="NolW-like" evidence="8">
    <location>
        <begin position="543"/>
        <end position="607"/>
    </location>
</feature>
<evidence type="ECO:0000256" key="1">
    <source>
        <dbReference type="ARBA" id="ARBA00004370"/>
    </source>
</evidence>
<feature type="domain" description="NolW-like" evidence="8">
    <location>
        <begin position="615"/>
        <end position="734"/>
    </location>
</feature>
<dbReference type="InterPro" id="IPR004846">
    <property type="entry name" value="T2SS/T3SS_dom"/>
</dbReference>
<feature type="region of interest" description="Disordered" evidence="6">
    <location>
        <begin position="167"/>
        <end position="199"/>
    </location>
</feature>
<comment type="similarity">
    <text evidence="4">Belongs to the bacterial secretin family.</text>
</comment>
<comment type="subcellular location">
    <subcellularLocation>
        <location evidence="5">Cell outer membrane</location>
    </subcellularLocation>
    <subcellularLocation>
        <location evidence="1">Membrane</location>
    </subcellularLocation>
</comment>
<keyword evidence="10" id="KW-1185">Reference proteome</keyword>
<feature type="domain" description="NolW-like" evidence="8">
    <location>
        <begin position="741"/>
        <end position="820"/>
    </location>
</feature>